<dbReference type="eggNOG" id="ENOG502QQBP">
    <property type="taxonomic scope" value="Eukaryota"/>
</dbReference>
<dbReference type="PANTHER" id="PTHR31325">
    <property type="entry name" value="OS01G0798800 PROTEIN-RELATED"/>
    <property type="match status" value="1"/>
</dbReference>
<feature type="transmembrane region" description="Helical" evidence="1">
    <location>
        <begin position="156"/>
        <end position="172"/>
    </location>
</feature>
<dbReference type="EnsemblPlants" id="OPUNC05G12740.1">
    <property type="protein sequence ID" value="OPUNC05G12740.1"/>
    <property type="gene ID" value="OPUNC05G12740"/>
</dbReference>
<feature type="transmembrane region" description="Helical" evidence="1">
    <location>
        <begin position="50"/>
        <end position="69"/>
    </location>
</feature>
<feature type="transmembrane region" description="Helical" evidence="1">
    <location>
        <begin position="133"/>
        <end position="150"/>
    </location>
</feature>
<feature type="transmembrane region" description="Helical" evidence="1">
    <location>
        <begin position="102"/>
        <end position="121"/>
    </location>
</feature>
<feature type="transmembrane region" description="Helical" evidence="1">
    <location>
        <begin position="20"/>
        <end position="38"/>
    </location>
</feature>
<accession>A0A0E0L1X9</accession>
<dbReference type="InterPro" id="IPR007658">
    <property type="entry name" value="DUF594"/>
</dbReference>
<dbReference type="OMA" id="EAINEDW"/>
<dbReference type="AlphaFoldDB" id="A0A0E0L1X9"/>
<evidence type="ECO:0000259" key="2">
    <source>
        <dbReference type="Pfam" id="PF13968"/>
    </source>
</evidence>
<keyword evidence="1" id="KW-0812">Transmembrane</keyword>
<evidence type="ECO:0000313" key="3">
    <source>
        <dbReference type="EnsemblPlants" id="OPUNC05G12740.1"/>
    </source>
</evidence>
<feature type="transmembrane region" description="Helical" evidence="1">
    <location>
        <begin position="246"/>
        <end position="266"/>
    </location>
</feature>
<feature type="domain" description="DUF4220" evidence="2">
    <location>
        <begin position="52"/>
        <end position="180"/>
    </location>
</feature>
<organism evidence="3">
    <name type="scientific">Oryza punctata</name>
    <name type="common">Red rice</name>
    <dbReference type="NCBI Taxonomy" id="4537"/>
    <lineage>
        <taxon>Eukaryota</taxon>
        <taxon>Viridiplantae</taxon>
        <taxon>Streptophyta</taxon>
        <taxon>Embryophyta</taxon>
        <taxon>Tracheophyta</taxon>
        <taxon>Spermatophyta</taxon>
        <taxon>Magnoliopsida</taxon>
        <taxon>Liliopsida</taxon>
        <taxon>Poales</taxon>
        <taxon>Poaceae</taxon>
        <taxon>BOP clade</taxon>
        <taxon>Oryzoideae</taxon>
        <taxon>Oryzeae</taxon>
        <taxon>Oryzinae</taxon>
        <taxon>Oryza</taxon>
    </lineage>
</organism>
<evidence type="ECO:0000313" key="4">
    <source>
        <dbReference type="Proteomes" id="UP000026962"/>
    </source>
</evidence>
<keyword evidence="1" id="KW-1133">Transmembrane helix</keyword>
<feature type="transmembrane region" description="Helical" evidence="1">
    <location>
        <begin position="278"/>
        <end position="300"/>
    </location>
</feature>
<sequence>MEQASTKIIVQQFKYWEIQILVLLSFALQLLLFFFGGLRRRTSRVWLRTLLWLTYLSADFIAVYALGYLSRHLPTPTNDHICYQTCLGKNLLPSQSHHDFTLLWAPFFLVHLGGQDTVTAFAIEDNELWSRHLLNMIVQVCLVLYVLWYSMAHNRLVVPAAFLFVAGVIKYGERIWALKSIVQHALNYMPGLRDVFAGRELSDDYSFLYEESLDAQAAFKMAEIELSMKYDEFYTKAKVIQTRNGTILRCVSLISTVVAFVLFILMSGSKQRYYDVAITYTLFVGAFCLEACAIIITMVSPRARASIQARGGGRCSSLLTQATCRSSILPSIQPEIRLWWSNSVGQYNFVSSFLADDKSRITKMMAIVGAKELWSNFRHTRHARVTDEMKKLINQEIDGDKLREPLSLSPAFFYVQASPFEHVLFLMHLYTDRLLYKASELFDNNMINERNDTQEEEEVRSLMHTCKVISDYIFFLMLTQPAMLPVEMNVYYYLAMVSMSVRRLPTSSKEQFLEALASGDYLGIPTLSIDFFHTTPDGMWLHQQGCQGLHAALRVIVKVWVRLLIYAAGKSRPEEHARRLSMGGELLTFVWLLMAHRGLGDVYRKQFHLVEREKDGAVRTGPNSRGSYTQIYALFRLADPA</sequence>
<dbReference type="Proteomes" id="UP000026962">
    <property type="component" value="Chromosome 5"/>
</dbReference>
<feature type="transmembrane region" description="Helical" evidence="1">
    <location>
        <begin position="472"/>
        <end position="494"/>
    </location>
</feature>
<keyword evidence="1" id="KW-0472">Membrane</keyword>
<dbReference type="HOGENOM" id="CLU_009180_3_0_1"/>
<dbReference type="Pfam" id="PF04578">
    <property type="entry name" value="DUF594"/>
    <property type="match status" value="1"/>
</dbReference>
<dbReference type="InterPro" id="IPR025315">
    <property type="entry name" value="DUF4220"/>
</dbReference>
<proteinExistence type="predicted"/>
<dbReference type="Pfam" id="PF13968">
    <property type="entry name" value="DUF4220"/>
    <property type="match status" value="1"/>
</dbReference>
<evidence type="ECO:0000256" key="1">
    <source>
        <dbReference type="SAM" id="Phobius"/>
    </source>
</evidence>
<dbReference type="Gramene" id="OPUNC05G12740.1">
    <property type="protein sequence ID" value="OPUNC05G12740.1"/>
    <property type="gene ID" value="OPUNC05G12740"/>
</dbReference>
<keyword evidence="4" id="KW-1185">Reference proteome</keyword>
<reference evidence="3" key="2">
    <citation type="submission" date="2018-05" db="EMBL/GenBank/DDBJ databases">
        <title>OpunRS2 (Oryza punctata Reference Sequence Version 2).</title>
        <authorList>
            <person name="Zhang J."/>
            <person name="Kudrna D."/>
            <person name="Lee S."/>
            <person name="Talag J."/>
            <person name="Welchert J."/>
            <person name="Wing R.A."/>
        </authorList>
    </citation>
    <scope>NUCLEOTIDE SEQUENCE [LARGE SCALE GENOMIC DNA]</scope>
</reference>
<name>A0A0E0L1X9_ORYPU</name>
<dbReference type="STRING" id="4537.A0A0E0L1X9"/>
<protein>
    <recommendedName>
        <fullName evidence="2">DUF4220 domain-containing protein</fullName>
    </recommendedName>
</protein>
<reference evidence="3" key="1">
    <citation type="submission" date="2015-04" db="UniProtKB">
        <authorList>
            <consortium name="EnsemblPlants"/>
        </authorList>
    </citation>
    <scope>IDENTIFICATION</scope>
</reference>